<dbReference type="Proteomes" id="UP000324022">
    <property type="component" value="Unassembled WGS sequence"/>
</dbReference>
<organism evidence="2 3">
    <name type="scientific">Ustilago trichophora</name>
    <dbReference type="NCBI Taxonomy" id="86804"/>
    <lineage>
        <taxon>Eukaryota</taxon>
        <taxon>Fungi</taxon>
        <taxon>Dikarya</taxon>
        <taxon>Basidiomycota</taxon>
        <taxon>Ustilaginomycotina</taxon>
        <taxon>Ustilaginomycetes</taxon>
        <taxon>Ustilaginales</taxon>
        <taxon>Ustilaginaceae</taxon>
        <taxon>Ustilago</taxon>
    </lineage>
</organism>
<dbReference type="OrthoDB" id="10250120at2759"/>
<dbReference type="PANTHER" id="PTHR22761">
    <property type="entry name" value="CHARGED MULTIVESICULAR BODY PROTEIN"/>
    <property type="match status" value="1"/>
</dbReference>
<sequence>MISSSSSSSASTSSTGLAKHLSTHPSFQNPRSSTSPLPSLYADLSRQRRSNPAGFRASIEWWRDLLLDVTFRGVQFNQDPPPPPSDVESIDLPKAAAHEVDRTVFRLDESTKARWTVAHVGRPLGLGTVIAELEKDHTVTSLQSFLNSKVPLTGPTSGIAGRSGGLRSYVPTVGGVASTLLLTPAKWAASQLISLATGGGDDDDDGIGEYSQDETLFRKQKGDWVWYALVHRLASAFLTRHYDKEANLSPLSCLMTTAEFNEKLSRVCISDFGFVPSQRDVQLVLKHLTRDMDGVAITQSDIIKLSPTFSPHNPCSSLEPITQEDRSILAVKSTLHRLDQQIHSLETQIISRNTQIKTALRNNAKSQATSYLRSRKALEQVLEKRMAVRENMATVMMKIEQAQSDVDVMRAYRASSEVLKSVLGREELRLENVEKTMEGLQEALVGQREVDEVIRGESAVDGVDEEELLQELKALEEEKREEERLKEEKQKTVEKEDEQKESQRREEEDLRARFHLLRLPNPTPSQTKINHEKPQEQSIIPASPTPSKQAIAE</sequence>
<feature type="compositionally biased region" description="Polar residues" evidence="1">
    <location>
        <begin position="536"/>
        <end position="553"/>
    </location>
</feature>
<dbReference type="AlphaFoldDB" id="A0A5C3E9Y7"/>
<keyword evidence="3" id="KW-1185">Reference proteome</keyword>
<dbReference type="GO" id="GO:0006900">
    <property type="term" value="P:vesicle budding from membrane"/>
    <property type="evidence" value="ECO:0007669"/>
    <property type="project" value="TreeGrafter"/>
</dbReference>
<evidence type="ECO:0000313" key="2">
    <source>
        <dbReference type="EMBL" id="SPO27494.1"/>
    </source>
</evidence>
<dbReference type="GO" id="GO:0000815">
    <property type="term" value="C:ESCRT III complex"/>
    <property type="evidence" value="ECO:0007669"/>
    <property type="project" value="TreeGrafter"/>
</dbReference>
<evidence type="ECO:0008006" key="4">
    <source>
        <dbReference type="Google" id="ProtNLM"/>
    </source>
</evidence>
<accession>A0A5C3E9Y7</accession>
<dbReference type="Pfam" id="PF03357">
    <property type="entry name" value="Snf7"/>
    <property type="match status" value="1"/>
</dbReference>
<evidence type="ECO:0000256" key="1">
    <source>
        <dbReference type="SAM" id="MobiDB-lite"/>
    </source>
</evidence>
<feature type="region of interest" description="Disordered" evidence="1">
    <location>
        <begin position="479"/>
        <end position="553"/>
    </location>
</feature>
<dbReference type="GO" id="GO:0009898">
    <property type="term" value="C:cytoplasmic side of plasma membrane"/>
    <property type="evidence" value="ECO:0007669"/>
    <property type="project" value="TreeGrafter"/>
</dbReference>
<feature type="compositionally biased region" description="Low complexity" evidence="1">
    <location>
        <begin position="1"/>
        <end position="15"/>
    </location>
</feature>
<feature type="compositionally biased region" description="Polar residues" evidence="1">
    <location>
        <begin position="23"/>
        <end position="37"/>
    </location>
</feature>
<evidence type="ECO:0000313" key="3">
    <source>
        <dbReference type="Proteomes" id="UP000324022"/>
    </source>
</evidence>
<dbReference type="InterPro" id="IPR005024">
    <property type="entry name" value="Snf7_fam"/>
</dbReference>
<reference evidence="2 3" key="1">
    <citation type="submission" date="2018-03" db="EMBL/GenBank/DDBJ databases">
        <authorList>
            <person name="Guldener U."/>
        </authorList>
    </citation>
    <scope>NUCLEOTIDE SEQUENCE [LARGE SCALE GENOMIC DNA]</scope>
    <source>
        <strain evidence="2 3">NBRC100155</strain>
    </source>
</reference>
<gene>
    <name evidence="2" type="ORF">UTRI_10611</name>
</gene>
<proteinExistence type="predicted"/>
<dbReference type="GO" id="GO:0032511">
    <property type="term" value="P:late endosome to vacuole transport via multivesicular body sorting pathway"/>
    <property type="evidence" value="ECO:0007669"/>
    <property type="project" value="TreeGrafter"/>
</dbReference>
<name>A0A5C3E9Y7_9BASI</name>
<dbReference type="EMBL" id="OOIN01000017">
    <property type="protein sequence ID" value="SPO27494.1"/>
    <property type="molecule type" value="Genomic_DNA"/>
</dbReference>
<dbReference type="PANTHER" id="PTHR22761:SF96">
    <property type="entry name" value="BCDNA.GH08385"/>
    <property type="match status" value="1"/>
</dbReference>
<feature type="region of interest" description="Disordered" evidence="1">
    <location>
        <begin position="1"/>
        <end position="39"/>
    </location>
</feature>
<dbReference type="GO" id="GO:0005771">
    <property type="term" value="C:multivesicular body"/>
    <property type="evidence" value="ECO:0007669"/>
    <property type="project" value="TreeGrafter"/>
</dbReference>
<feature type="compositionally biased region" description="Basic and acidic residues" evidence="1">
    <location>
        <begin position="479"/>
        <end position="512"/>
    </location>
</feature>
<protein>
    <recommendedName>
        <fullName evidence="4">SNF7 family protein</fullName>
    </recommendedName>
</protein>